<name>A0AA86R3V2_9EUKA</name>
<dbReference type="EMBL" id="CAXDID020000600">
    <property type="protein sequence ID" value="CAL6105747.1"/>
    <property type="molecule type" value="Genomic_DNA"/>
</dbReference>
<accession>A0AA86R3V2</accession>
<dbReference type="EMBL" id="CATOUU010000988">
    <property type="protein sequence ID" value="CAI9965359.1"/>
    <property type="molecule type" value="Genomic_DNA"/>
</dbReference>
<reference evidence="1" key="1">
    <citation type="submission" date="2023-06" db="EMBL/GenBank/DDBJ databases">
        <authorList>
            <person name="Kurt Z."/>
        </authorList>
    </citation>
    <scope>NUCLEOTIDE SEQUENCE</scope>
</reference>
<protein>
    <submittedName>
        <fullName evidence="2">Hypothetical_protein</fullName>
    </submittedName>
</protein>
<evidence type="ECO:0000313" key="3">
    <source>
        <dbReference type="Proteomes" id="UP001642409"/>
    </source>
</evidence>
<comment type="caution">
    <text evidence="1">The sequence shown here is derived from an EMBL/GenBank/DDBJ whole genome shotgun (WGS) entry which is preliminary data.</text>
</comment>
<gene>
    <name evidence="1" type="ORF">HINF_LOCUS53004</name>
    <name evidence="2" type="ORF">HINF_LOCUS73411</name>
</gene>
<keyword evidence="3" id="KW-1185">Reference proteome</keyword>
<sequence>MSSITTQLGFEQAQTPFCCIGMSSRHSQPYLVIVAYCPHWHLSSTTDEYGGQVQIPFVTTASSGQVQEPSTILAPTGHRSGFIIYQISSLVKQLSFSALSCIMVCWSSVTCCCRPVII</sequence>
<reference evidence="2 3" key="2">
    <citation type="submission" date="2024-07" db="EMBL/GenBank/DDBJ databases">
        <authorList>
            <person name="Akdeniz Z."/>
        </authorList>
    </citation>
    <scope>NUCLEOTIDE SEQUENCE [LARGE SCALE GENOMIC DNA]</scope>
</reference>
<proteinExistence type="predicted"/>
<dbReference type="AlphaFoldDB" id="A0AA86R3V2"/>
<dbReference type="Proteomes" id="UP001642409">
    <property type="component" value="Unassembled WGS sequence"/>
</dbReference>
<evidence type="ECO:0000313" key="2">
    <source>
        <dbReference type="EMBL" id="CAL6105747.1"/>
    </source>
</evidence>
<organism evidence="1">
    <name type="scientific">Hexamita inflata</name>
    <dbReference type="NCBI Taxonomy" id="28002"/>
    <lineage>
        <taxon>Eukaryota</taxon>
        <taxon>Metamonada</taxon>
        <taxon>Diplomonadida</taxon>
        <taxon>Hexamitidae</taxon>
        <taxon>Hexamitinae</taxon>
        <taxon>Hexamita</taxon>
    </lineage>
</organism>
<evidence type="ECO:0000313" key="1">
    <source>
        <dbReference type="EMBL" id="CAI9965359.1"/>
    </source>
</evidence>